<evidence type="ECO:0000256" key="1">
    <source>
        <dbReference type="SAM" id="Phobius"/>
    </source>
</evidence>
<feature type="transmembrane region" description="Helical" evidence="1">
    <location>
        <begin position="6"/>
        <end position="26"/>
    </location>
</feature>
<name>A0A3E5HLQ7_BIFPS</name>
<organism evidence="2 3">
    <name type="scientific">Bifidobacterium pseudocatenulatum</name>
    <dbReference type="NCBI Taxonomy" id="28026"/>
    <lineage>
        <taxon>Bacteria</taxon>
        <taxon>Bacillati</taxon>
        <taxon>Actinomycetota</taxon>
        <taxon>Actinomycetes</taxon>
        <taxon>Bifidobacteriales</taxon>
        <taxon>Bifidobacteriaceae</taxon>
        <taxon>Bifidobacterium</taxon>
    </lineage>
</organism>
<accession>A0A3E5HLQ7</accession>
<sequence length="129" mass="14037">MNPILVTAVLDLTLMTLTLMVCLPGLRGRSGRYPPRILRMLRVDALWTVGLPAWAFTVVAVCRMIGLHAEPTPVPLVLLPAMVLVLARAVRHLRGTESRHPAPVCSDATGHGDIEDTIVMEPVDAEEGR</sequence>
<proteinExistence type="predicted"/>
<comment type="caution">
    <text evidence="2">The sequence shown here is derived from an EMBL/GenBank/DDBJ whole genome shotgun (WGS) entry which is preliminary data.</text>
</comment>
<keyword evidence="1" id="KW-1133">Transmembrane helix</keyword>
<evidence type="ECO:0000313" key="3">
    <source>
        <dbReference type="Proteomes" id="UP000261031"/>
    </source>
</evidence>
<dbReference type="AlphaFoldDB" id="A0A3E5HLQ7"/>
<evidence type="ECO:0000313" key="2">
    <source>
        <dbReference type="EMBL" id="RGP02616.1"/>
    </source>
</evidence>
<feature type="transmembrane region" description="Helical" evidence="1">
    <location>
        <begin position="72"/>
        <end position="90"/>
    </location>
</feature>
<keyword evidence="1" id="KW-0812">Transmembrane</keyword>
<dbReference type="EMBL" id="QSWD01000003">
    <property type="protein sequence ID" value="RGP02616.1"/>
    <property type="molecule type" value="Genomic_DNA"/>
</dbReference>
<dbReference type="Proteomes" id="UP000261031">
    <property type="component" value="Unassembled WGS sequence"/>
</dbReference>
<gene>
    <name evidence="2" type="ORF">DXA79_05085</name>
</gene>
<feature type="transmembrane region" description="Helical" evidence="1">
    <location>
        <begin position="46"/>
        <end position="66"/>
    </location>
</feature>
<protein>
    <submittedName>
        <fullName evidence="2">Uncharacterized protein</fullName>
    </submittedName>
</protein>
<keyword evidence="1" id="KW-0472">Membrane</keyword>
<reference evidence="2 3" key="1">
    <citation type="submission" date="2018-08" db="EMBL/GenBank/DDBJ databases">
        <title>A genome reference for cultivated species of the human gut microbiota.</title>
        <authorList>
            <person name="Zou Y."/>
            <person name="Xue W."/>
            <person name="Luo G."/>
        </authorList>
    </citation>
    <scope>NUCLEOTIDE SEQUENCE [LARGE SCALE GENOMIC DNA]</scope>
    <source>
        <strain evidence="2 3">OF05-12</strain>
    </source>
</reference>
<dbReference type="RefSeq" id="WP_117612054.1">
    <property type="nucleotide sequence ID" value="NZ_JAQEVG010000003.1"/>
</dbReference>